<comment type="caution">
    <text evidence="7">The sequence shown here is derived from an EMBL/GenBank/DDBJ whole genome shotgun (WGS) entry which is preliminary data.</text>
</comment>
<dbReference type="EMBL" id="BMAO01032989">
    <property type="protein sequence ID" value="GFQ86214.1"/>
    <property type="molecule type" value="Genomic_DNA"/>
</dbReference>
<keyword evidence="1 5" id="KW-0963">Cytoplasm</keyword>
<dbReference type="PANTHER" id="PTHR46064:SF1">
    <property type="entry name" value="QUEUINE TRNA-RIBOSYLTRANSFERASE ACCESSORY SUBUNIT 2"/>
    <property type="match status" value="1"/>
</dbReference>
<dbReference type="GO" id="GO:0005737">
    <property type="term" value="C:cytoplasm"/>
    <property type="evidence" value="ECO:0007669"/>
    <property type="project" value="UniProtKB-SubCell"/>
</dbReference>
<comment type="similarity">
    <text evidence="5">Belongs to the queuine tRNA-ribosyltransferase family. QTRT2 subfamily.</text>
</comment>
<evidence type="ECO:0000256" key="1">
    <source>
        <dbReference type="ARBA" id="ARBA00022490"/>
    </source>
</evidence>
<keyword evidence="3 5" id="KW-0479">Metal-binding</keyword>
<dbReference type="PANTHER" id="PTHR46064">
    <property type="entry name" value="QUEUINE TRNA-RIBOSYLTRANSFERASE ACCESSORY SUBUNIT 2"/>
    <property type="match status" value="1"/>
</dbReference>
<dbReference type="InterPro" id="IPR036511">
    <property type="entry name" value="TGT-like_sf"/>
</dbReference>
<accession>A0A8X6HGJ3</accession>
<protein>
    <recommendedName>
        <fullName evidence="5">Queuine tRNA-ribosyltransferase accessory subunit 2</fullName>
    </recommendedName>
    <alternativeName>
        <fullName evidence="5">Queuine tRNA-ribosyltransferase domain-containing protein 1</fullName>
    </alternativeName>
</protein>
<comment type="cofactor">
    <cofactor evidence="5">
        <name>Zn(2+)</name>
        <dbReference type="ChEBI" id="CHEBI:29105"/>
    </cofactor>
    <text evidence="5">Binds 1 zinc ion per subunit.</text>
</comment>
<feature type="binding site" evidence="5">
    <location>
        <position position="338"/>
    </location>
    <ligand>
        <name>Zn(2+)</name>
        <dbReference type="ChEBI" id="CHEBI:29105"/>
    </ligand>
</feature>
<dbReference type="NCBIfam" id="TIGR00449">
    <property type="entry name" value="tgt_general"/>
    <property type="match status" value="1"/>
</dbReference>
<dbReference type="GO" id="GO:0008479">
    <property type="term" value="F:tRNA-guanosine(34) queuine transglycosylase activity"/>
    <property type="evidence" value="ECO:0007669"/>
    <property type="project" value="UniProtKB-UniRule"/>
</dbReference>
<evidence type="ECO:0000256" key="5">
    <source>
        <dbReference type="HAMAP-Rule" id="MF_03043"/>
    </source>
</evidence>
<keyword evidence="4 5" id="KW-0862">Zinc</keyword>
<name>A0A8X6HGJ3_TRICU</name>
<dbReference type="GO" id="GO:0046872">
    <property type="term" value="F:metal ion binding"/>
    <property type="evidence" value="ECO:0007669"/>
    <property type="project" value="UniProtKB-KW"/>
</dbReference>
<evidence type="ECO:0000256" key="3">
    <source>
        <dbReference type="ARBA" id="ARBA00022723"/>
    </source>
</evidence>
<comment type="subunit">
    <text evidence="5">Heterodimer of a catalytic subunit and an accessory subunit.</text>
</comment>
<gene>
    <name evidence="7" type="primary">ISCW021855</name>
    <name evidence="7" type="ORF">TNCT_458521</name>
</gene>
<sequence length="388" mass="43874">MKFAVKISNFGRSGCLTELSQPFNNLSFKTPTLMSYTRGGTIPHLTFNTIQRLEDQNMLLLQTLPTIIEFKEAIMEHGKGLNTFVGLPEYPFHLSVQDPGTLTPTGFNVNKGVSVWCEGGKKRLTVSDFMETIKAYRPVSYQALCDSDTPQGCSKKRLNKAVDNSLKFLDQCLEDHKNCNELDGVAVFGTIQGAYDPFLREKSAKTTALRDVDGFVIDGFHINGPDVENIDFPKMKEILQDIIPFLPEGKLRILHGAFEPEIMLEAIKCGVDIFDSSYAYKLSEEGEATVFPLNAIAEYFQEEIENNVPKRSKCSCTIPLKEDVYKDDFRPILDKCECYTCKHYTRAYINHLLVTSELLAPILLMIHNLHHLSNFFKTVRNALVDEVF</sequence>
<evidence type="ECO:0000256" key="2">
    <source>
        <dbReference type="ARBA" id="ARBA00022694"/>
    </source>
</evidence>
<dbReference type="Gene3D" id="3.20.20.105">
    <property type="entry name" value="Queuine tRNA-ribosyltransferase-like"/>
    <property type="match status" value="1"/>
</dbReference>
<dbReference type="Proteomes" id="UP000887116">
    <property type="component" value="Unassembled WGS sequence"/>
</dbReference>
<keyword evidence="2 5" id="KW-0819">tRNA processing</keyword>
<evidence type="ECO:0000313" key="8">
    <source>
        <dbReference type="Proteomes" id="UP000887116"/>
    </source>
</evidence>
<evidence type="ECO:0000259" key="6">
    <source>
        <dbReference type="Pfam" id="PF01702"/>
    </source>
</evidence>
<keyword evidence="8" id="KW-1185">Reference proteome</keyword>
<proteinExistence type="inferred from homology"/>
<evidence type="ECO:0000313" key="7">
    <source>
        <dbReference type="EMBL" id="GFQ86214.1"/>
    </source>
</evidence>
<dbReference type="Pfam" id="PF01702">
    <property type="entry name" value="TGT"/>
    <property type="match status" value="1"/>
</dbReference>
<dbReference type="OrthoDB" id="27601at2759"/>
<feature type="domain" description="tRNA-guanine(15) transglycosylase-like" evidence="6">
    <location>
        <begin position="24"/>
        <end position="386"/>
    </location>
</feature>
<feature type="binding site" evidence="5">
    <location>
        <position position="341"/>
    </location>
    <ligand>
        <name>Zn(2+)</name>
        <dbReference type="ChEBI" id="CHEBI:29105"/>
    </ligand>
</feature>
<comment type="subcellular location">
    <subcellularLocation>
        <location evidence="5">Cytoplasm</location>
    </subcellularLocation>
</comment>
<organism evidence="7 8">
    <name type="scientific">Trichonephila clavata</name>
    <name type="common">Joro spider</name>
    <name type="synonym">Nephila clavata</name>
    <dbReference type="NCBI Taxonomy" id="2740835"/>
    <lineage>
        <taxon>Eukaryota</taxon>
        <taxon>Metazoa</taxon>
        <taxon>Ecdysozoa</taxon>
        <taxon>Arthropoda</taxon>
        <taxon>Chelicerata</taxon>
        <taxon>Arachnida</taxon>
        <taxon>Araneae</taxon>
        <taxon>Araneomorphae</taxon>
        <taxon>Entelegynae</taxon>
        <taxon>Araneoidea</taxon>
        <taxon>Nephilidae</taxon>
        <taxon>Trichonephila</taxon>
    </lineage>
</organism>
<dbReference type="GO" id="GO:0006400">
    <property type="term" value="P:tRNA modification"/>
    <property type="evidence" value="ECO:0007669"/>
    <property type="project" value="InterPro"/>
</dbReference>
<dbReference type="AlphaFoldDB" id="A0A8X6HGJ3"/>
<dbReference type="HAMAP" id="MF_03043">
    <property type="entry name" value="QTRT2"/>
    <property type="match status" value="1"/>
</dbReference>
<dbReference type="InterPro" id="IPR050852">
    <property type="entry name" value="Queuine_tRNA-ribosyltrfase"/>
</dbReference>
<comment type="function">
    <text evidence="5">Non-catalytic subunit of the queuine tRNA-ribosyltransferase (TGT) that catalyzes the base-exchange of a guanine (G) residue with queuine (Q) at position 34 (anticodon wobble position) in tRNAs with GU(N) anticodons (tRNA-Asp, -Asn, -His and -Tyr), resulting in the hypermodified nucleoside queuosine (7-(((4,5-cis-dihydroxy-2-cyclopenten-1-yl)amino)methyl)-7-deazaguanosine).</text>
</comment>
<feature type="binding site" evidence="5">
    <location>
        <position position="336"/>
    </location>
    <ligand>
        <name>Zn(2+)</name>
        <dbReference type="ChEBI" id="CHEBI:29105"/>
    </ligand>
</feature>
<dbReference type="InterPro" id="IPR028592">
    <property type="entry name" value="QTRTD1"/>
</dbReference>
<dbReference type="InterPro" id="IPR002616">
    <property type="entry name" value="tRNA_ribo_trans-like"/>
</dbReference>
<reference evidence="7" key="1">
    <citation type="submission" date="2020-07" db="EMBL/GenBank/DDBJ databases">
        <title>Multicomponent nature underlies the extraordinary mechanical properties of spider dragline silk.</title>
        <authorList>
            <person name="Kono N."/>
            <person name="Nakamura H."/>
            <person name="Mori M."/>
            <person name="Yoshida Y."/>
            <person name="Ohtoshi R."/>
            <person name="Malay A.D."/>
            <person name="Moran D.A.P."/>
            <person name="Tomita M."/>
            <person name="Numata K."/>
            <person name="Arakawa K."/>
        </authorList>
    </citation>
    <scope>NUCLEOTIDE SEQUENCE</scope>
</reference>
<evidence type="ECO:0000256" key="4">
    <source>
        <dbReference type="ARBA" id="ARBA00022833"/>
    </source>
</evidence>
<feature type="binding site" evidence="5">
    <location>
        <position position="367"/>
    </location>
    <ligand>
        <name>Zn(2+)</name>
        <dbReference type="ChEBI" id="CHEBI:29105"/>
    </ligand>
</feature>
<dbReference type="SUPFAM" id="SSF51713">
    <property type="entry name" value="tRNA-guanine transglycosylase"/>
    <property type="match status" value="1"/>
</dbReference>